<dbReference type="RefSeq" id="WP_171329027.1">
    <property type="nucleotide sequence ID" value="NZ_WVRA01000001.1"/>
</dbReference>
<evidence type="ECO:0000313" key="1">
    <source>
        <dbReference type="EMBL" id="NOE17730.1"/>
    </source>
</evidence>
<comment type="caution">
    <text evidence="1">The sequence shown here is derived from an EMBL/GenBank/DDBJ whole genome shotgun (WGS) entry which is preliminary data.</text>
</comment>
<proteinExistence type="predicted"/>
<accession>A0AA90YX31</accession>
<dbReference type="EMBL" id="WVRA01000001">
    <property type="protein sequence ID" value="NOE17730.1"/>
    <property type="molecule type" value="Genomic_DNA"/>
</dbReference>
<reference evidence="1" key="1">
    <citation type="submission" date="2019-12" db="EMBL/GenBank/DDBJ databases">
        <title>Ruegeria JWLKs population differentiation of coral mucus and skeleton niches.</title>
        <authorList>
            <person name="Luo D."/>
        </authorList>
    </citation>
    <scope>NUCLEOTIDE SEQUENCE</scope>
    <source>
        <strain evidence="1">HKCCD6181</strain>
    </source>
</reference>
<organism evidence="1 2">
    <name type="scientific">Ruegeria atlantica</name>
    <dbReference type="NCBI Taxonomy" id="81569"/>
    <lineage>
        <taxon>Bacteria</taxon>
        <taxon>Pseudomonadati</taxon>
        <taxon>Pseudomonadota</taxon>
        <taxon>Alphaproteobacteria</taxon>
        <taxon>Rhodobacterales</taxon>
        <taxon>Roseobacteraceae</taxon>
        <taxon>Ruegeria</taxon>
    </lineage>
</organism>
<evidence type="ECO:0000313" key="2">
    <source>
        <dbReference type="Proteomes" id="UP000597886"/>
    </source>
</evidence>
<name>A0AA90YX31_9RHOB</name>
<gene>
    <name evidence="1" type="ORF">GS634_06285</name>
</gene>
<protein>
    <submittedName>
        <fullName evidence="1">Uncharacterized protein</fullName>
    </submittedName>
</protein>
<sequence>MALRRVASDVIFCMVGFASLQNGLFGAENPILEKKFAKICKLLRELLQIFCDKLTRRHLTRLPDSFLGPNTKTKSL</sequence>
<dbReference type="Proteomes" id="UP000597886">
    <property type="component" value="Unassembled WGS sequence"/>
</dbReference>
<dbReference type="AlphaFoldDB" id="A0AA90YX31"/>